<proteinExistence type="inferred from homology"/>
<evidence type="ECO:0000259" key="8">
    <source>
        <dbReference type="Pfam" id="PF13802"/>
    </source>
</evidence>
<feature type="domain" description="Glycoside hydrolase family 31 TIM barrel" evidence="7">
    <location>
        <begin position="283"/>
        <end position="604"/>
    </location>
</feature>
<dbReference type="InterPro" id="IPR013780">
    <property type="entry name" value="Glyco_hydro_b"/>
</dbReference>
<reference evidence="10 11" key="1">
    <citation type="submission" date="2018-05" db="EMBL/GenBank/DDBJ databases">
        <title>Genome sequencing and assembly of the regulated plant pathogen Lachnellula willkommii and related sister species for the development of diagnostic species identification markers.</title>
        <authorList>
            <person name="Giroux E."/>
            <person name="Bilodeau G."/>
        </authorList>
    </citation>
    <scope>NUCLEOTIDE SEQUENCE [LARGE SCALE GENOMIC DNA]</scope>
    <source>
        <strain evidence="10 11">CBS 268.59</strain>
    </source>
</reference>
<evidence type="ECO:0000256" key="4">
    <source>
        <dbReference type="ARBA" id="ARBA00052064"/>
    </source>
</evidence>
<evidence type="ECO:0000256" key="1">
    <source>
        <dbReference type="ARBA" id="ARBA00007806"/>
    </source>
</evidence>
<dbReference type="Proteomes" id="UP000469558">
    <property type="component" value="Unassembled WGS sequence"/>
</dbReference>
<name>A0A8T9CGE7_9HELO</name>
<dbReference type="InterPro" id="IPR025887">
    <property type="entry name" value="Glyco_hydro_31_N_dom"/>
</dbReference>
<dbReference type="GO" id="GO:0030246">
    <property type="term" value="F:carbohydrate binding"/>
    <property type="evidence" value="ECO:0007669"/>
    <property type="project" value="InterPro"/>
</dbReference>
<dbReference type="Pfam" id="PF13802">
    <property type="entry name" value="Gal_mutarotas_2"/>
    <property type="match status" value="1"/>
</dbReference>
<comment type="catalytic activity">
    <reaction evidence="4">
        <text>Hydrolysis of terminal, non-reducing alpha-D-xylose residues with release of alpha-D-xylose.</text>
        <dbReference type="EC" id="3.2.1.177"/>
    </reaction>
</comment>
<dbReference type="Pfam" id="PF01055">
    <property type="entry name" value="Glyco_hydro_31_2nd"/>
    <property type="match status" value="1"/>
</dbReference>
<dbReference type="FunFam" id="3.20.20.80:FF:000053">
    <property type="entry name" value="Alpha-xylosidase YicI"/>
    <property type="match status" value="1"/>
</dbReference>
<evidence type="ECO:0000256" key="6">
    <source>
        <dbReference type="RuleBase" id="RU361185"/>
    </source>
</evidence>
<dbReference type="SUPFAM" id="SSF51445">
    <property type="entry name" value="(Trans)glycosidases"/>
    <property type="match status" value="1"/>
</dbReference>
<dbReference type="CDD" id="cd06593">
    <property type="entry name" value="GH31_xylosidase_YicI"/>
    <property type="match status" value="1"/>
</dbReference>
<dbReference type="PANTHER" id="PTHR43053">
    <property type="entry name" value="GLYCOSIDASE FAMILY 31"/>
    <property type="match status" value="1"/>
</dbReference>
<accession>A0A8T9CGE7</accession>
<dbReference type="AlphaFoldDB" id="A0A8T9CGE7"/>
<evidence type="ECO:0000313" key="10">
    <source>
        <dbReference type="EMBL" id="TVY84266.1"/>
    </source>
</evidence>
<evidence type="ECO:0000256" key="5">
    <source>
        <dbReference type="ARBA" id="ARBA00066962"/>
    </source>
</evidence>
<dbReference type="InterPro" id="IPR050985">
    <property type="entry name" value="Alpha-glycosidase_related"/>
</dbReference>
<feature type="domain" description="Glycosyl hydrolase family 31 C-terminal" evidence="9">
    <location>
        <begin position="618"/>
        <end position="699"/>
    </location>
</feature>
<feature type="domain" description="Glycoside hydrolase family 31 N-terminal" evidence="8">
    <location>
        <begin position="57"/>
        <end position="236"/>
    </location>
</feature>
<gene>
    <name evidence="10" type="primary">yicI</name>
    <name evidence="10" type="ORF">LSUE1_G000875</name>
</gene>
<sequence>MKFRDGMWLPAEGKRLEYAEEVYSITEREDGKGISLLCPTRKVLQRSDSLNLSTLTIDIAAPFDGAISVEATHWLGALNPGPHFDLYPAGKPDKSDVNIKTSEKYTTLSSGSLSATVKTADHDFDIRFHATDGSKELTSLLNRSIGLAYSPATSNPMQTADMRNLDHYIFTQTTLSVGETVHGLGERFGAFNKVGQAITLWNADGGTSSDQAYKNVPLWISSRGYGIFIDTPDKVELEIGSERCCRVQTSVLGQRLKWYIIHGPTPKEVLQKYSILTGKPGKVPSWSFGLWLSTSFTTNYDESTVNSFLEGMKGRDIPVEVFHFDCFWMKAFHWCDFVFDSKMFPDPKAQITRLKKSGLVKKVCVWVNPYLGQASPVFKMAASKGYLLKRKNGDIFQWDLWQTGMGIIDFTNPEATEWYVGCLQDLFDKGVDSIKTDFAERIPTEDVKWYDSTLDPKKMHNYYAFLYNKIVYEALQDRFGENEAVLFARAATAGTQRFPVQWGGDCESTAEAMAESIRGGLSLGLCGYSFWSVDIGGFEGYPPPWIYKRWVAFGLLCSHSRLHGSNSFRVPWTVDNDDTSDQGCSRTLSKWTALKARLMPYIFSQAQESVRLGIPLSLRAMCLEFPDDPTSWYLDRQFMFGDSLLVAPVFEESGNVEFYLPKGKWTNFFTNQTKQGPGWFKETHNFDTLPLYVRENTVLVLGKWHETRTVYNYNEGVEVCLYYTTAGAKTTVVDSEGEASGVLEVGEDGQLLDQGFLQGAWHLTKNGRSASRPSK</sequence>
<evidence type="ECO:0000313" key="11">
    <source>
        <dbReference type="Proteomes" id="UP000469558"/>
    </source>
</evidence>
<dbReference type="EMBL" id="QGMK01000100">
    <property type="protein sequence ID" value="TVY84266.1"/>
    <property type="molecule type" value="Genomic_DNA"/>
</dbReference>
<dbReference type="OrthoDB" id="1334205at2759"/>
<dbReference type="InterPro" id="IPR000322">
    <property type="entry name" value="Glyco_hydro_31_TIM"/>
</dbReference>
<protein>
    <recommendedName>
        <fullName evidence="5">alpha-D-xyloside xylohydrolase</fullName>
        <ecNumber evidence="5">3.2.1.177</ecNumber>
    </recommendedName>
</protein>
<dbReference type="Gene3D" id="2.60.40.1180">
    <property type="entry name" value="Golgi alpha-mannosidase II"/>
    <property type="match status" value="2"/>
</dbReference>
<comment type="caution">
    <text evidence="10">The sequence shown here is derived from an EMBL/GenBank/DDBJ whole genome shotgun (WGS) entry which is preliminary data.</text>
</comment>
<dbReference type="FunFam" id="2.60.40.1180:FF:000057">
    <property type="entry name" value="Sugar hydrolase, putative"/>
    <property type="match status" value="1"/>
</dbReference>
<dbReference type="Gene3D" id="3.20.20.80">
    <property type="entry name" value="Glycosidases"/>
    <property type="match status" value="1"/>
</dbReference>
<evidence type="ECO:0000259" key="7">
    <source>
        <dbReference type="Pfam" id="PF01055"/>
    </source>
</evidence>
<dbReference type="GO" id="GO:0005975">
    <property type="term" value="P:carbohydrate metabolic process"/>
    <property type="evidence" value="ECO:0007669"/>
    <property type="project" value="InterPro"/>
</dbReference>
<keyword evidence="11" id="KW-1185">Reference proteome</keyword>
<dbReference type="GO" id="GO:0061634">
    <property type="term" value="F:alpha-D-xyloside xylohydrolase"/>
    <property type="evidence" value="ECO:0007669"/>
    <property type="project" value="UniProtKB-EC"/>
</dbReference>
<dbReference type="InterPro" id="IPR011013">
    <property type="entry name" value="Gal_mutarotase_sf_dom"/>
</dbReference>
<evidence type="ECO:0000256" key="3">
    <source>
        <dbReference type="ARBA" id="ARBA00023295"/>
    </source>
</evidence>
<dbReference type="SUPFAM" id="SSF51011">
    <property type="entry name" value="Glycosyl hydrolase domain"/>
    <property type="match status" value="1"/>
</dbReference>
<dbReference type="FunFam" id="2.60.40.1760:FF:000009">
    <property type="entry name" value="Sugar hydrolase"/>
    <property type="match status" value="1"/>
</dbReference>
<dbReference type="SUPFAM" id="SSF74650">
    <property type="entry name" value="Galactose mutarotase-like"/>
    <property type="match status" value="1"/>
</dbReference>
<keyword evidence="3 6" id="KW-0326">Glycosidase</keyword>
<keyword evidence="2 6" id="KW-0378">Hydrolase</keyword>
<dbReference type="InterPro" id="IPR048395">
    <property type="entry name" value="Glyco_hydro_31_C"/>
</dbReference>
<organism evidence="10 11">
    <name type="scientific">Lachnellula suecica</name>
    <dbReference type="NCBI Taxonomy" id="602035"/>
    <lineage>
        <taxon>Eukaryota</taxon>
        <taxon>Fungi</taxon>
        <taxon>Dikarya</taxon>
        <taxon>Ascomycota</taxon>
        <taxon>Pezizomycotina</taxon>
        <taxon>Leotiomycetes</taxon>
        <taxon>Helotiales</taxon>
        <taxon>Lachnaceae</taxon>
        <taxon>Lachnellula</taxon>
    </lineage>
</organism>
<evidence type="ECO:0000256" key="2">
    <source>
        <dbReference type="ARBA" id="ARBA00022801"/>
    </source>
</evidence>
<evidence type="ECO:0000259" key="9">
    <source>
        <dbReference type="Pfam" id="PF21365"/>
    </source>
</evidence>
<dbReference type="PANTHER" id="PTHR43053:SF4">
    <property type="entry name" value="MYOGENESIS-REGULATING GLYCOSIDASE"/>
    <property type="match status" value="1"/>
</dbReference>
<dbReference type="Gene3D" id="2.60.40.1760">
    <property type="entry name" value="glycosyl hydrolase (family 31)"/>
    <property type="match status" value="1"/>
</dbReference>
<dbReference type="CDD" id="cd14752">
    <property type="entry name" value="GH31_N"/>
    <property type="match status" value="1"/>
</dbReference>
<dbReference type="SUPFAM" id="SSF117125">
    <property type="entry name" value="Putative glucosidase YicI, C-terminal domain"/>
    <property type="match status" value="1"/>
</dbReference>
<comment type="similarity">
    <text evidence="1 6">Belongs to the glycosyl hydrolase 31 family.</text>
</comment>
<dbReference type="Pfam" id="PF21365">
    <property type="entry name" value="Glyco_hydro_31_3rd"/>
    <property type="match status" value="1"/>
</dbReference>
<dbReference type="NCBIfam" id="NF007940">
    <property type="entry name" value="PRK10658.1"/>
    <property type="match status" value="1"/>
</dbReference>
<dbReference type="EC" id="3.2.1.177" evidence="5"/>
<dbReference type="InterPro" id="IPR017853">
    <property type="entry name" value="GH"/>
</dbReference>